<feature type="domain" description="HMG box" evidence="3">
    <location>
        <begin position="472"/>
        <end position="541"/>
    </location>
</feature>
<evidence type="ECO:0000259" key="3">
    <source>
        <dbReference type="PROSITE" id="PS50118"/>
    </source>
</evidence>
<keyword evidence="5" id="KW-1185">Reference proteome</keyword>
<dbReference type="Proteomes" id="UP001153365">
    <property type="component" value="Unassembled WGS sequence"/>
</dbReference>
<proteinExistence type="predicted"/>
<dbReference type="GO" id="GO:0005634">
    <property type="term" value="C:nucleus"/>
    <property type="evidence" value="ECO:0007669"/>
    <property type="project" value="UniProtKB-UniRule"/>
</dbReference>
<keyword evidence="1" id="KW-0238">DNA-binding</keyword>
<dbReference type="EMBL" id="CALTRL010003386">
    <property type="protein sequence ID" value="CAH7681066.1"/>
    <property type="molecule type" value="Genomic_DNA"/>
</dbReference>
<comment type="caution">
    <text evidence="4">The sequence shown here is derived from an EMBL/GenBank/DDBJ whole genome shotgun (WGS) entry which is preliminary data.</text>
</comment>
<organism evidence="4 5">
    <name type="scientific">Phakopsora pachyrhizi</name>
    <name type="common">Asian soybean rust disease fungus</name>
    <dbReference type="NCBI Taxonomy" id="170000"/>
    <lineage>
        <taxon>Eukaryota</taxon>
        <taxon>Fungi</taxon>
        <taxon>Dikarya</taxon>
        <taxon>Basidiomycota</taxon>
        <taxon>Pucciniomycotina</taxon>
        <taxon>Pucciniomycetes</taxon>
        <taxon>Pucciniales</taxon>
        <taxon>Phakopsoraceae</taxon>
        <taxon>Phakopsora</taxon>
    </lineage>
</organism>
<feature type="region of interest" description="Disordered" evidence="2">
    <location>
        <begin position="205"/>
        <end position="238"/>
    </location>
</feature>
<reference evidence="4" key="1">
    <citation type="submission" date="2022-06" db="EMBL/GenBank/DDBJ databases">
        <authorList>
            <consortium name="SYNGENTA / RWTH Aachen University"/>
        </authorList>
    </citation>
    <scope>NUCLEOTIDE SEQUENCE</scope>
</reference>
<dbReference type="PROSITE" id="PS50118">
    <property type="entry name" value="HMG_BOX_2"/>
    <property type="match status" value="1"/>
</dbReference>
<feature type="region of interest" description="Disordered" evidence="2">
    <location>
        <begin position="424"/>
        <end position="443"/>
    </location>
</feature>
<dbReference type="GO" id="GO:0003677">
    <property type="term" value="F:DNA binding"/>
    <property type="evidence" value="ECO:0007669"/>
    <property type="project" value="UniProtKB-UniRule"/>
</dbReference>
<feature type="region of interest" description="Disordered" evidence="2">
    <location>
        <begin position="276"/>
        <end position="340"/>
    </location>
</feature>
<feature type="compositionally biased region" description="Polar residues" evidence="2">
    <location>
        <begin position="305"/>
        <end position="321"/>
    </location>
</feature>
<dbReference type="SUPFAM" id="SSF47095">
    <property type="entry name" value="HMG-box"/>
    <property type="match status" value="1"/>
</dbReference>
<dbReference type="AlphaFoldDB" id="A0AAV0B3E4"/>
<feature type="compositionally biased region" description="Basic residues" evidence="2">
    <location>
        <begin position="428"/>
        <end position="437"/>
    </location>
</feature>
<feature type="compositionally biased region" description="Polar residues" evidence="2">
    <location>
        <begin position="27"/>
        <end position="45"/>
    </location>
</feature>
<feature type="region of interest" description="Disordered" evidence="2">
    <location>
        <begin position="538"/>
        <end position="573"/>
    </location>
</feature>
<keyword evidence="1" id="KW-0539">Nucleus</keyword>
<dbReference type="InterPro" id="IPR036910">
    <property type="entry name" value="HMG_box_dom_sf"/>
</dbReference>
<dbReference type="SMART" id="SM00398">
    <property type="entry name" value="HMG"/>
    <property type="match status" value="1"/>
</dbReference>
<feature type="compositionally biased region" description="Basic residues" evidence="2">
    <location>
        <begin position="544"/>
        <end position="557"/>
    </location>
</feature>
<feature type="compositionally biased region" description="Polar residues" evidence="2">
    <location>
        <begin position="637"/>
        <end position="661"/>
    </location>
</feature>
<feature type="DNA-binding region" description="HMG box" evidence="1">
    <location>
        <begin position="472"/>
        <end position="541"/>
    </location>
</feature>
<feature type="region of interest" description="Disordered" evidence="2">
    <location>
        <begin position="635"/>
        <end position="661"/>
    </location>
</feature>
<protein>
    <recommendedName>
        <fullName evidence="3">HMG box domain-containing protein</fullName>
    </recommendedName>
</protein>
<dbReference type="InterPro" id="IPR009071">
    <property type="entry name" value="HMG_box_dom"/>
</dbReference>
<evidence type="ECO:0000313" key="5">
    <source>
        <dbReference type="Proteomes" id="UP001153365"/>
    </source>
</evidence>
<sequence>MESLGFRGRISTRPMVSSSRISSCSFYPNQGTSHPSTPVDSSTQSDCHKFGTATSTSSISSALMSFGLQSSPSSSQTPFLIDAQEQKGQFSDADADEEVLSSKYCKRKRQKRSLEGNSSILQSIGSAYNRCQNDDNFLDASLGGPPIFSPGINTKSPDISGSEISSSAACTIQLPMATRRLAMLVGIPESSQAIIQVPLFERSRSGLESNTKANTKHSLASSTEPLEGTKLKSPFSSLNSHNFRPPTISTINENYCDLTTLSPPFYKSPEVYHSNFNQAGTSSNQSNGRNNASDINSAPLRSHSLKSLSLDTRNPLTSPSLKNRAINAPPRFTRSTESSSGYIMPAPGTFSIRAPSLDIFRRIGSEAGSPEVSDWGAGSAFGDDHFQDALAKDGNEGNIRGISASASQPNLGINNKAYIALAEGNQKQKPRAQRKKSNCGSLKADSEVELVAPPPTINGKISHSRKVPPGYVKRTPNSFIMFRSHVIANKLLPPGLENDNRQISRVVSGLWAGLSEDDLRTWQDASRELRAAALAKNPNFKHGPTTKRREVVRRRRTGQLPGETPEQRDQREKAAAAAVVKVIIDSRGENLDQDKSVKMTGLTQSTSDKKQCLLRSSNPTLDVLEASQSRFRAPSNLVDSISTPAPASQSEYAESTMTTSPSADRINVLSCVLEKGAEVDTDRGSPTPTPSLSVCDTDRTAVTSIKQAANKISNNMIEVSQPSIEWFQALMKSSKKGASQFRDQNCDPSFDFIAQDTPKSATHLAVGAPEVKDSKNFDEELAKFCNLFGPEENVRNQCDSSLSFSDEMFHSFGLNASDFQMNSTASTASTQQAAPSTLPIVFENESTHSELFVSELSSQTSITAEIDPSSSLDSSKFDLSSCANDSKGLTNSETKGIDDCSTSSTVDHSVVSFEELSQITAGDVLDFDAMINNHFQSL</sequence>
<evidence type="ECO:0000313" key="4">
    <source>
        <dbReference type="EMBL" id="CAH7681066.1"/>
    </source>
</evidence>
<feature type="compositionally biased region" description="Polar residues" evidence="2">
    <location>
        <begin position="276"/>
        <end position="296"/>
    </location>
</feature>
<accession>A0AAV0B3E4</accession>
<name>A0AAV0B3E4_PHAPC</name>
<dbReference type="Gene3D" id="1.10.30.10">
    <property type="entry name" value="High mobility group box domain"/>
    <property type="match status" value="1"/>
</dbReference>
<evidence type="ECO:0000256" key="1">
    <source>
        <dbReference type="PROSITE-ProRule" id="PRU00267"/>
    </source>
</evidence>
<gene>
    <name evidence="4" type="ORF">PPACK8108_LOCUS13611</name>
</gene>
<feature type="compositionally biased region" description="Polar residues" evidence="2">
    <location>
        <begin position="206"/>
        <end position="224"/>
    </location>
</feature>
<evidence type="ECO:0000256" key="2">
    <source>
        <dbReference type="SAM" id="MobiDB-lite"/>
    </source>
</evidence>
<feature type="region of interest" description="Disordered" evidence="2">
    <location>
        <begin position="27"/>
        <end position="48"/>
    </location>
</feature>